<proteinExistence type="predicted"/>
<accession>A0ABS6TE69</accession>
<keyword evidence="2" id="KW-1185">Reference proteome</keyword>
<dbReference type="Proteomes" id="UP000774130">
    <property type="component" value="Unassembled WGS sequence"/>
</dbReference>
<evidence type="ECO:0000313" key="2">
    <source>
        <dbReference type="Proteomes" id="UP000774130"/>
    </source>
</evidence>
<dbReference type="EMBL" id="JAHUZB010000004">
    <property type="protein sequence ID" value="MBV7391205.1"/>
    <property type="molecule type" value="Genomic_DNA"/>
</dbReference>
<evidence type="ECO:0000313" key="1">
    <source>
        <dbReference type="EMBL" id="MBV7391205.1"/>
    </source>
</evidence>
<dbReference type="RefSeq" id="WP_218326324.1">
    <property type="nucleotide sequence ID" value="NZ_JAHUZB010000004.1"/>
</dbReference>
<name>A0ABS6TE69_9ENTE</name>
<organism evidence="1 2">
    <name type="scientific">Enterococcus alishanensis</name>
    <dbReference type="NCBI Taxonomy" id="1303817"/>
    <lineage>
        <taxon>Bacteria</taxon>
        <taxon>Bacillati</taxon>
        <taxon>Bacillota</taxon>
        <taxon>Bacilli</taxon>
        <taxon>Lactobacillales</taxon>
        <taxon>Enterococcaceae</taxon>
        <taxon>Enterococcus</taxon>
    </lineage>
</organism>
<evidence type="ECO:0008006" key="3">
    <source>
        <dbReference type="Google" id="ProtNLM"/>
    </source>
</evidence>
<reference evidence="1 2" key="1">
    <citation type="submission" date="2021-06" db="EMBL/GenBank/DDBJ databases">
        <title>Enterococcus alishanensis sp. nov., a novel lactic acid bacterium isolated from fresh coffee beans.</title>
        <authorList>
            <person name="Chen Y.-S."/>
        </authorList>
    </citation>
    <scope>NUCLEOTIDE SEQUENCE [LARGE SCALE GENOMIC DNA]</scope>
    <source>
        <strain evidence="1 2">ALS3</strain>
    </source>
</reference>
<comment type="caution">
    <text evidence="1">The sequence shown here is derived from an EMBL/GenBank/DDBJ whole genome shotgun (WGS) entry which is preliminary data.</text>
</comment>
<protein>
    <recommendedName>
        <fullName evidence="3">PepSY domain-containing protein</fullName>
    </recommendedName>
</protein>
<gene>
    <name evidence="1" type="ORF">KUA55_10985</name>
</gene>
<sequence>MANFEEFSRGLTIGSALGLALGVIGTRWYRNKQNLSPDAILNKVKHSFTNEGPIEGSWISFETKPMQRFAINIETVEGGITRIEDGTLVAYEFLADAKTGTVLSINRAQQESYALD</sequence>